<proteinExistence type="predicted"/>
<keyword evidence="1" id="KW-0812">Transmembrane</keyword>
<name>A0A4D9ERV1_9SAUR</name>
<sequence>MILPFFASSTLFKIVELLFQHLSFVFYCLLVTFGSCNGFFRKRRALLNSFVSSPVIAYVMTQDWFCFQKKSSQNCTVPDPNKHFDVPSWTT</sequence>
<feature type="transmembrane region" description="Helical" evidence="1">
    <location>
        <begin position="20"/>
        <end position="40"/>
    </location>
</feature>
<keyword evidence="1" id="KW-1133">Transmembrane helix</keyword>
<evidence type="ECO:0000313" key="2">
    <source>
        <dbReference type="EMBL" id="TFK08534.1"/>
    </source>
</evidence>
<keyword evidence="1" id="KW-0472">Membrane</keyword>
<reference evidence="2 3" key="1">
    <citation type="submission" date="2019-04" db="EMBL/GenBank/DDBJ databases">
        <title>Draft genome of the big-headed turtle Platysternon megacephalum.</title>
        <authorList>
            <person name="Gong S."/>
        </authorList>
    </citation>
    <scope>NUCLEOTIDE SEQUENCE [LARGE SCALE GENOMIC DNA]</scope>
    <source>
        <strain evidence="2">DO16091913</strain>
        <tissue evidence="2">Muscle</tissue>
    </source>
</reference>
<dbReference type="EMBL" id="QXTE01000068">
    <property type="protein sequence ID" value="TFK08534.1"/>
    <property type="molecule type" value="Genomic_DNA"/>
</dbReference>
<gene>
    <name evidence="2" type="ORF">DR999_PMT08555</name>
</gene>
<comment type="caution">
    <text evidence="2">The sequence shown here is derived from an EMBL/GenBank/DDBJ whole genome shotgun (WGS) entry which is preliminary data.</text>
</comment>
<organism evidence="2 3">
    <name type="scientific">Platysternon megacephalum</name>
    <name type="common">big-headed turtle</name>
    <dbReference type="NCBI Taxonomy" id="55544"/>
    <lineage>
        <taxon>Eukaryota</taxon>
        <taxon>Metazoa</taxon>
        <taxon>Chordata</taxon>
        <taxon>Craniata</taxon>
        <taxon>Vertebrata</taxon>
        <taxon>Euteleostomi</taxon>
        <taxon>Archelosauria</taxon>
        <taxon>Testudinata</taxon>
        <taxon>Testudines</taxon>
        <taxon>Cryptodira</taxon>
        <taxon>Durocryptodira</taxon>
        <taxon>Testudinoidea</taxon>
        <taxon>Platysternidae</taxon>
        <taxon>Platysternon</taxon>
    </lineage>
</organism>
<reference evidence="2 3" key="2">
    <citation type="submission" date="2019-04" db="EMBL/GenBank/DDBJ databases">
        <title>The genome sequence of big-headed turtle.</title>
        <authorList>
            <person name="Gong S."/>
        </authorList>
    </citation>
    <scope>NUCLEOTIDE SEQUENCE [LARGE SCALE GENOMIC DNA]</scope>
    <source>
        <strain evidence="2">DO16091913</strain>
        <tissue evidence="2">Muscle</tissue>
    </source>
</reference>
<dbReference type="AlphaFoldDB" id="A0A4D9ERV1"/>
<keyword evidence="3" id="KW-1185">Reference proteome</keyword>
<evidence type="ECO:0000256" key="1">
    <source>
        <dbReference type="SAM" id="Phobius"/>
    </source>
</evidence>
<evidence type="ECO:0000313" key="3">
    <source>
        <dbReference type="Proteomes" id="UP000297703"/>
    </source>
</evidence>
<protein>
    <submittedName>
        <fullName evidence="2">1,25-dihydroxyvitamin D(3) 24-hydroxylase, mitochondrial</fullName>
    </submittedName>
</protein>
<accession>A0A4D9ERV1</accession>
<dbReference type="Proteomes" id="UP000297703">
    <property type="component" value="Unassembled WGS sequence"/>
</dbReference>